<evidence type="ECO:0000256" key="9">
    <source>
        <dbReference type="SAM" id="MobiDB-lite"/>
    </source>
</evidence>
<proteinExistence type="inferred from homology"/>
<evidence type="ECO:0000313" key="11">
    <source>
        <dbReference type="Ensembl" id="ENSPNAP00000031213.2"/>
    </source>
</evidence>
<evidence type="ECO:0000256" key="1">
    <source>
        <dbReference type="ARBA" id="ARBA00000707"/>
    </source>
</evidence>
<dbReference type="Proteomes" id="UP001501920">
    <property type="component" value="Chromosome 28"/>
</dbReference>
<dbReference type="GO" id="GO:0004843">
    <property type="term" value="F:cysteine-type deubiquitinase activity"/>
    <property type="evidence" value="ECO:0007669"/>
    <property type="project" value="UniProtKB-UniRule"/>
</dbReference>
<accession>A0A3B4E6A9</accession>
<evidence type="ECO:0000256" key="8">
    <source>
        <dbReference type="RuleBase" id="RU367088"/>
    </source>
</evidence>
<dbReference type="InterPro" id="IPR025257">
    <property type="entry name" value="MINDY-3/4_CD"/>
</dbReference>
<dbReference type="Pfam" id="PF13898">
    <property type="entry name" value="MINDY-3_4_CD"/>
    <property type="match status" value="1"/>
</dbReference>
<dbReference type="Pfam" id="PF26038">
    <property type="entry name" value="Dimer_MINDY4_N"/>
    <property type="match status" value="1"/>
</dbReference>
<dbReference type="RefSeq" id="XP_017577863.2">
    <property type="nucleotide sequence ID" value="XM_017722374.2"/>
</dbReference>
<dbReference type="AlphaFoldDB" id="A0A3B4E6A9"/>
<dbReference type="OrthoDB" id="10263628at2759"/>
<evidence type="ECO:0000256" key="5">
    <source>
        <dbReference type="ARBA" id="ARBA00022801"/>
    </source>
</evidence>
<keyword evidence="5 8" id="KW-0378">Hydrolase</keyword>
<dbReference type="GO" id="GO:0006508">
    <property type="term" value="P:proteolysis"/>
    <property type="evidence" value="ECO:0007669"/>
    <property type="project" value="UniProtKB-KW"/>
</dbReference>
<evidence type="ECO:0000256" key="2">
    <source>
        <dbReference type="ARBA" id="ARBA00011074"/>
    </source>
</evidence>
<evidence type="ECO:0000256" key="6">
    <source>
        <dbReference type="ARBA" id="ARBA00022807"/>
    </source>
</evidence>
<evidence type="ECO:0000259" key="10">
    <source>
        <dbReference type="SMART" id="SM01174"/>
    </source>
</evidence>
<comment type="function">
    <text evidence="8">Hydrolase that can remove 'Lys-48'-linked conjugated ubiquitin from proteins.</text>
</comment>
<dbReference type="OMA" id="SCFSTEW"/>
<comment type="similarity">
    <text evidence="2 8">Belongs to the MINDY deubiquitinase family. FAM188 subfamily.</text>
</comment>
<keyword evidence="3 8" id="KW-0645">Protease</keyword>
<dbReference type="InterPro" id="IPR039785">
    <property type="entry name" value="MINY3/4"/>
</dbReference>
<dbReference type="PANTHER" id="PTHR12473">
    <property type="entry name" value="UBIQUITIN CARBOXYL-TERMINAL HYDROLASE MINDY-4-RELATED"/>
    <property type="match status" value="1"/>
</dbReference>
<dbReference type="EC" id="3.4.19.12" evidence="8"/>
<organism evidence="11 12">
    <name type="scientific">Pygocentrus nattereri</name>
    <name type="common">Red-bellied piranha</name>
    <dbReference type="NCBI Taxonomy" id="42514"/>
    <lineage>
        <taxon>Eukaryota</taxon>
        <taxon>Metazoa</taxon>
        <taxon>Chordata</taxon>
        <taxon>Craniata</taxon>
        <taxon>Vertebrata</taxon>
        <taxon>Euteleostomi</taxon>
        <taxon>Actinopterygii</taxon>
        <taxon>Neopterygii</taxon>
        <taxon>Teleostei</taxon>
        <taxon>Ostariophysi</taxon>
        <taxon>Characiformes</taxon>
        <taxon>Characoidei</taxon>
        <taxon>Pygocentrus</taxon>
    </lineage>
</organism>
<dbReference type="SMART" id="SM01174">
    <property type="entry name" value="DUF4205"/>
    <property type="match status" value="1"/>
</dbReference>
<keyword evidence="6 8" id="KW-0788">Thiol protease</keyword>
<protein>
    <recommendedName>
        <fullName evidence="8">Ubiquitin carboxyl-terminal hydrolase MINDY</fullName>
        <ecNumber evidence="8">3.4.19.12</ecNumber>
    </recommendedName>
</protein>
<reference evidence="11" key="3">
    <citation type="submission" date="2025-09" db="UniProtKB">
        <authorList>
            <consortium name="Ensembl"/>
        </authorList>
    </citation>
    <scope>IDENTIFICATION</scope>
</reference>
<comment type="function">
    <text evidence="7">Probable hydrolase that can remove 'Lys-48'-linked conjugated ubiquitin from proteins.</text>
</comment>
<comment type="catalytic activity">
    <reaction evidence="1 8">
        <text>Thiol-dependent hydrolysis of ester, thioester, amide, peptide and isopeptide bonds formed by the C-terminal Gly of ubiquitin (a 76-residue protein attached to proteins as an intracellular targeting signal).</text>
        <dbReference type="EC" id="3.4.19.12"/>
    </reaction>
</comment>
<dbReference type="GeneTree" id="ENSGT00940000159600"/>
<dbReference type="Ensembl" id="ENSPNAT00000019944.2">
    <property type="protein sequence ID" value="ENSPNAP00000031213.2"/>
    <property type="gene ID" value="ENSPNAG00000018447.2"/>
</dbReference>
<evidence type="ECO:0000256" key="3">
    <source>
        <dbReference type="ARBA" id="ARBA00022670"/>
    </source>
</evidence>
<dbReference type="CTD" id="84182"/>
<dbReference type="GeneID" id="108442371"/>
<dbReference type="PANTHER" id="PTHR12473:SF8">
    <property type="entry name" value="UBIQUITIN CARBOXYL-TERMINAL HYDROLASE MINDY-4-RELATED"/>
    <property type="match status" value="1"/>
</dbReference>
<name>A0A3B4E6A9_PYGNA</name>
<evidence type="ECO:0000256" key="4">
    <source>
        <dbReference type="ARBA" id="ARBA00022786"/>
    </source>
</evidence>
<evidence type="ECO:0000313" key="12">
    <source>
        <dbReference type="Proteomes" id="UP001501920"/>
    </source>
</evidence>
<dbReference type="STRING" id="42514.ENSPNAP00000031213"/>
<reference evidence="11" key="2">
    <citation type="submission" date="2025-08" db="UniProtKB">
        <authorList>
            <consortium name="Ensembl"/>
        </authorList>
    </citation>
    <scope>IDENTIFICATION</scope>
</reference>
<dbReference type="GO" id="GO:1990380">
    <property type="term" value="F:K48-linked deubiquitinase activity"/>
    <property type="evidence" value="ECO:0007669"/>
    <property type="project" value="UniProtKB-UniRule"/>
</dbReference>
<keyword evidence="12" id="KW-1185">Reference proteome</keyword>
<evidence type="ECO:0000256" key="7">
    <source>
        <dbReference type="ARBA" id="ARBA00037630"/>
    </source>
</evidence>
<reference evidence="11 12" key="1">
    <citation type="submission" date="2020-10" db="EMBL/GenBank/DDBJ databases">
        <title>Pygocentrus nattereri (red-bellied piranha) genome, fPygNat1, primary haplotype.</title>
        <authorList>
            <person name="Myers G."/>
            <person name="Meyer A."/>
            <person name="Karagic N."/>
            <person name="Pippel M."/>
            <person name="Winkler S."/>
            <person name="Tracey A."/>
            <person name="Wood J."/>
            <person name="Formenti G."/>
            <person name="Howe K."/>
            <person name="Fedrigo O."/>
            <person name="Jarvis E.D."/>
        </authorList>
    </citation>
    <scope>NUCLEOTIDE SEQUENCE [LARGE SCALE GENOMIC DNA]</scope>
</reference>
<dbReference type="InterPro" id="IPR059022">
    <property type="entry name" value="MINDY4_N"/>
</dbReference>
<sequence length="698" mass="77090">MRKDVEEVAAALVREYLSRKGLKKTIACMDEELPRTNLSINNRSDLRRILHLESLYKKNKSEEHPLKSMLEIMVKEQMKKGGDAKRCHLVDNRTLSAEENVPASASTTTDASYVWKDGDLAGQYGDSLSLSESSSAVSQLTASPAKESPSPKSSKSVSLCERGIFLPSSSQDSFLASSKAGLGYEKKNSDVDGQGSRTSRMRRGIMAGPITTSSQENSRRRPVRRTPGSLCLDKPEDDSDRVSWMSQSSSLDAGLTEADGTRPFERASSLSVSSHRQSMDSSEFDGLQRVKLHKNKSACSPRVDGLHMAGLVLDDIEDDEDLCGLSTVPVSNSLPQHNLNKRPMDQQTATALKEIIFGSPMMCFSEEWKRQSFTFSHVPALRYGIVQKKGGPCGVLAAVQATVLQKLLFERTISDSSSERLRVSDAVRTKCLTEAVAEILWRAGDRKKATVAINSGRSLFTPVGHYRSEGVLETITCVDVESLDGLKLLVEQNVQQFESGPFGCILFIICAILSRTIPMVRRDMDVPTSTLIGAHGYCTQELVNLLLCGRAVSNVFDDEMKLDSGNGNFTLLKGIKERCNIGLLSLFEHYNICKVGSYLKTPRFPLWVVCSESHFSVLFSLYEDLASSPWSPREFDLYYYDGLANQQEPIRLTVYPGSAVKPSGSEDVDTDLIPPLELCIRTRWADAGVSWNESEPIL</sequence>
<dbReference type="GO" id="GO:0071108">
    <property type="term" value="P:protein K48-linked deubiquitination"/>
    <property type="evidence" value="ECO:0007669"/>
    <property type="project" value="InterPro"/>
</dbReference>
<feature type="domain" description="Deubiquitinating enzyme MINDY-3/4 conserved" evidence="10">
    <location>
        <begin position="353"/>
        <end position="693"/>
    </location>
</feature>
<feature type="region of interest" description="Disordered" evidence="9">
    <location>
        <begin position="204"/>
        <end position="260"/>
    </location>
</feature>
<keyword evidence="4 8" id="KW-0833">Ubl conjugation pathway</keyword>